<gene>
    <name evidence="2" type="ORF">GCM10009824_20130</name>
</gene>
<sequence>MNAASSFRRSVTTGLIVLFLASGTVAVGAAPAEAAVVKPCKATMSVTQPRQYTNTYVKVSKVGARSKITTKAKYKTTTNTKTATASTKGTASIKYPIARATPGRKVIVEVSAKQGKTTWKCTTSFTPKKR</sequence>
<dbReference type="EMBL" id="BAAAQA010000020">
    <property type="protein sequence ID" value="GAA2119304.1"/>
    <property type="molecule type" value="Genomic_DNA"/>
</dbReference>
<accession>A0ABN2XYV9</accession>
<evidence type="ECO:0000313" key="2">
    <source>
        <dbReference type="EMBL" id="GAA2119304.1"/>
    </source>
</evidence>
<evidence type="ECO:0000313" key="3">
    <source>
        <dbReference type="Proteomes" id="UP001500166"/>
    </source>
</evidence>
<feature type="chain" id="PRO_5045863891" evidence="1">
    <location>
        <begin position="30"/>
        <end position="130"/>
    </location>
</feature>
<organism evidence="2 3">
    <name type="scientific">Kocuria atrinae</name>
    <dbReference type="NCBI Taxonomy" id="592377"/>
    <lineage>
        <taxon>Bacteria</taxon>
        <taxon>Bacillati</taxon>
        <taxon>Actinomycetota</taxon>
        <taxon>Actinomycetes</taxon>
        <taxon>Micrococcales</taxon>
        <taxon>Micrococcaceae</taxon>
        <taxon>Kocuria</taxon>
    </lineage>
</organism>
<dbReference type="RefSeq" id="WP_344224887.1">
    <property type="nucleotide sequence ID" value="NZ_BAAAQA010000020.1"/>
</dbReference>
<keyword evidence="3" id="KW-1185">Reference proteome</keyword>
<dbReference type="Proteomes" id="UP001500166">
    <property type="component" value="Unassembled WGS sequence"/>
</dbReference>
<protein>
    <submittedName>
        <fullName evidence="2">Uncharacterized protein</fullName>
    </submittedName>
</protein>
<name>A0ABN2XYV9_9MICC</name>
<proteinExistence type="predicted"/>
<feature type="signal peptide" evidence="1">
    <location>
        <begin position="1"/>
        <end position="29"/>
    </location>
</feature>
<evidence type="ECO:0000256" key="1">
    <source>
        <dbReference type="SAM" id="SignalP"/>
    </source>
</evidence>
<comment type="caution">
    <text evidence="2">The sequence shown here is derived from an EMBL/GenBank/DDBJ whole genome shotgun (WGS) entry which is preliminary data.</text>
</comment>
<keyword evidence="1" id="KW-0732">Signal</keyword>
<reference evidence="2 3" key="1">
    <citation type="journal article" date="2019" name="Int. J. Syst. Evol. Microbiol.">
        <title>The Global Catalogue of Microorganisms (GCM) 10K type strain sequencing project: providing services to taxonomists for standard genome sequencing and annotation.</title>
        <authorList>
            <consortium name="The Broad Institute Genomics Platform"/>
            <consortium name="The Broad Institute Genome Sequencing Center for Infectious Disease"/>
            <person name="Wu L."/>
            <person name="Ma J."/>
        </authorList>
    </citation>
    <scope>NUCLEOTIDE SEQUENCE [LARGE SCALE GENOMIC DNA]</scope>
    <source>
        <strain evidence="2 3">JCM 15914</strain>
    </source>
</reference>